<dbReference type="Proteomes" id="UP000007797">
    <property type="component" value="Unassembled WGS sequence"/>
</dbReference>
<evidence type="ECO:0000313" key="1">
    <source>
        <dbReference type="EMBL" id="EGG17243.1"/>
    </source>
</evidence>
<sequence length="20" mass="2285">MYSSSSSIVYCLLICSKDER</sequence>
<keyword evidence="2" id="KW-1185">Reference proteome</keyword>
<dbReference type="KEGG" id="dfa:DFA_08233"/>
<evidence type="ECO:0000313" key="2">
    <source>
        <dbReference type="Proteomes" id="UP000007797"/>
    </source>
</evidence>
<proteinExistence type="predicted"/>
<dbReference type="EMBL" id="GL883021">
    <property type="protein sequence ID" value="EGG17243.1"/>
    <property type="molecule type" value="Genomic_DNA"/>
</dbReference>
<dbReference type="AlphaFoldDB" id="F4Q5I4"/>
<protein>
    <submittedName>
        <fullName evidence="1">Uncharacterized protein</fullName>
    </submittedName>
</protein>
<reference evidence="2" key="1">
    <citation type="journal article" date="2011" name="Genome Res.">
        <title>Phylogeny-wide analysis of social amoeba genomes highlights ancient origins for complex intercellular communication.</title>
        <authorList>
            <person name="Heidel A.J."/>
            <person name="Lawal H.M."/>
            <person name="Felder M."/>
            <person name="Schilde C."/>
            <person name="Helps N.R."/>
            <person name="Tunggal B."/>
            <person name="Rivero F."/>
            <person name="John U."/>
            <person name="Schleicher M."/>
            <person name="Eichinger L."/>
            <person name="Platzer M."/>
            <person name="Noegel A.A."/>
            <person name="Schaap P."/>
            <person name="Gloeckner G."/>
        </authorList>
    </citation>
    <scope>NUCLEOTIDE SEQUENCE [LARGE SCALE GENOMIC DNA]</scope>
    <source>
        <strain evidence="2">SH3</strain>
    </source>
</reference>
<name>F4Q5I4_CACFS</name>
<gene>
    <name evidence="1" type="ORF">DFA_08233</name>
</gene>
<organism evidence="1 2">
    <name type="scientific">Cavenderia fasciculata</name>
    <name type="common">Slime mold</name>
    <name type="synonym">Dictyostelium fasciculatum</name>
    <dbReference type="NCBI Taxonomy" id="261658"/>
    <lineage>
        <taxon>Eukaryota</taxon>
        <taxon>Amoebozoa</taxon>
        <taxon>Evosea</taxon>
        <taxon>Eumycetozoa</taxon>
        <taxon>Dictyostelia</taxon>
        <taxon>Acytosteliales</taxon>
        <taxon>Cavenderiaceae</taxon>
        <taxon>Cavenderia</taxon>
    </lineage>
</organism>
<accession>F4Q5I4</accession>